<dbReference type="GeneID" id="17285431"/>
<proteinExistence type="predicted"/>
<feature type="region of interest" description="Disordered" evidence="1">
    <location>
        <begin position="66"/>
        <end position="106"/>
    </location>
</feature>
<evidence type="ECO:0000313" key="4">
    <source>
        <dbReference type="Proteomes" id="UP000013827"/>
    </source>
</evidence>
<dbReference type="RefSeq" id="XP_005792589.1">
    <property type="nucleotide sequence ID" value="XM_005792532.1"/>
</dbReference>
<dbReference type="InterPro" id="IPR051218">
    <property type="entry name" value="Sec_MonoDiacylglyc_Lipase"/>
</dbReference>
<reference evidence="4" key="1">
    <citation type="journal article" date="2013" name="Nature">
        <title>Pan genome of the phytoplankton Emiliania underpins its global distribution.</title>
        <authorList>
            <person name="Read B.A."/>
            <person name="Kegel J."/>
            <person name="Klute M.J."/>
            <person name="Kuo A."/>
            <person name="Lefebvre S.C."/>
            <person name="Maumus F."/>
            <person name="Mayer C."/>
            <person name="Miller J."/>
            <person name="Monier A."/>
            <person name="Salamov A."/>
            <person name="Young J."/>
            <person name="Aguilar M."/>
            <person name="Claverie J.M."/>
            <person name="Frickenhaus S."/>
            <person name="Gonzalez K."/>
            <person name="Herman E.K."/>
            <person name="Lin Y.C."/>
            <person name="Napier J."/>
            <person name="Ogata H."/>
            <person name="Sarno A.F."/>
            <person name="Shmutz J."/>
            <person name="Schroeder D."/>
            <person name="de Vargas C."/>
            <person name="Verret F."/>
            <person name="von Dassow P."/>
            <person name="Valentin K."/>
            <person name="Van de Peer Y."/>
            <person name="Wheeler G."/>
            <person name="Dacks J.B."/>
            <person name="Delwiche C.F."/>
            <person name="Dyhrman S.T."/>
            <person name="Glockner G."/>
            <person name="John U."/>
            <person name="Richards T."/>
            <person name="Worden A.Z."/>
            <person name="Zhang X."/>
            <person name="Grigoriev I.V."/>
            <person name="Allen A.E."/>
            <person name="Bidle K."/>
            <person name="Borodovsky M."/>
            <person name="Bowler C."/>
            <person name="Brownlee C."/>
            <person name="Cock J.M."/>
            <person name="Elias M."/>
            <person name="Gladyshev V.N."/>
            <person name="Groth M."/>
            <person name="Guda C."/>
            <person name="Hadaegh A."/>
            <person name="Iglesias-Rodriguez M.D."/>
            <person name="Jenkins J."/>
            <person name="Jones B.M."/>
            <person name="Lawson T."/>
            <person name="Leese F."/>
            <person name="Lindquist E."/>
            <person name="Lobanov A."/>
            <person name="Lomsadze A."/>
            <person name="Malik S.B."/>
            <person name="Marsh M.E."/>
            <person name="Mackinder L."/>
            <person name="Mock T."/>
            <person name="Mueller-Roeber B."/>
            <person name="Pagarete A."/>
            <person name="Parker M."/>
            <person name="Probert I."/>
            <person name="Quesneville H."/>
            <person name="Raines C."/>
            <person name="Rensing S.A."/>
            <person name="Riano-Pachon D.M."/>
            <person name="Richier S."/>
            <person name="Rokitta S."/>
            <person name="Shiraiwa Y."/>
            <person name="Soanes D.M."/>
            <person name="van der Giezen M."/>
            <person name="Wahlund T.M."/>
            <person name="Williams B."/>
            <person name="Wilson W."/>
            <person name="Wolfe G."/>
            <person name="Wurch L.L."/>
        </authorList>
    </citation>
    <scope>NUCLEOTIDE SEQUENCE</scope>
</reference>
<dbReference type="PANTHER" id="PTHR45856">
    <property type="entry name" value="ALPHA/BETA-HYDROLASES SUPERFAMILY PROTEIN"/>
    <property type="match status" value="1"/>
</dbReference>
<dbReference type="CDD" id="cd00519">
    <property type="entry name" value="Lipase_3"/>
    <property type="match status" value="1"/>
</dbReference>
<dbReference type="GO" id="GO:0006629">
    <property type="term" value="P:lipid metabolic process"/>
    <property type="evidence" value="ECO:0007669"/>
    <property type="project" value="InterPro"/>
</dbReference>
<dbReference type="KEGG" id="ehx:EMIHUDRAFT_454320"/>
<evidence type="ECO:0000313" key="3">
    <source>
        <dbReference type="EnsemblProtists" id="EOD40160"/>
    </source>
</evidence>
<dbReference type="HOGENOM" id="CLU_556020_0_0_1"/>
<accession>A0A0D3KWM5</accession>
<dbReference type="InterPro" id="IPR029058">
    <property type="entry name" value="AB_hydrolase_fold"/>
</dbReference>
<organism evidence="3 4">
    <name type="scientific">Emiliania huxleyi (strain CCMP1516)</name>
    <dbReference type="NCBI Taxonomy" id="280463"/>
    <lineage>
        <taxon>Eukaryota</taxon>
        <taxon>Haptista</taxon>
        <taxon>Haptophyta</taxon>
        <taxon>Prymnesiophyceae</taxon>
        <taxon>Isochrysidales</taxon>
        <taxon>Noelaerhabdaceae</taxon>
        <taxon>Emiliania</taxon>
    </lineage>
</organism>
<dbReference type="eggNOG" id="KOG4569">
    <property type="taxonomic scope" value="Eukaryota"/>
</dbReference>
<protein>
    <recommendedName>
        <fullName evidence="2">Fungal lipase-type domain-containing protein</fullName>
    </recommendedName>
</protein>
<reference evidence="3" key="2">
    <citation type="submission" date="2024-10" db="UniProtKB">
        <authorList>
            <consortium name="EnsemblProtists"/>
        </authorList>
    </citation>
    <scope>IDENTIFICATION</scope>
</reference>
<dbReference type="InterPro" id="IPR002921">
    <property type="entry name" value="Fungal_lipase-type"/>
</dbReference>
<evidence type="ECO:0000259" key="2">
    <source>
        <dbReference type="Pfam" id="PF01764"/>
    </source>
</evidence>
<sequence>MLSPPPRRLASSPFLVLAAALLGLTALLLLASQTSRVAVNTPSERGMFLQSPVVLQWPVGFSDDAPPFSDDTPPLSHDDTPPLTRSEYYGPPPSRDRRSRSGSAIDSSEVCVAKAAVLPPDRAELARSTWEGSNATLLLSLAGALLCPPQRLLVWDCSRCGGLGLSRRPKVMLSDGGSFLALVGVHEALQWVVVAFRGSVDGNLGAWGRNLQCWTEQYRFGGCGAWIHRGWGLGYSKLRGRVWAAAVQALSEHPQYRLVVTGHSAGGALASLFVADALYGRRVLQAGQDPCPATMPAFDAAAPLLVTFASPMAGDRQFADLVDAGLDERANVLLRVVNSHDAAVHAPNLLATGLQLSIPCPAGGWRQYAHPGQEVWLPVAGDPDPAKALFCNSSGDASTASDPNPLCSSSLPRKSLTWLDHNTYLGVDSGACHDEPWPSATPLDGSRALSRDRRPRRLRALQFSDHTHVPVSEPELSLSLLVM</sequence>
<dbReference type="PaxDb" id="2903-EOD40160"/>
<dbReference type="PANTHER" id="PTHR45856:SF24">
    <property type="entry name" value="FUNGAL LIPASE-LIKE DOMAIN-CONTAINING PROTEIN"/>
    <property type="match status" value="1"/>
</dbReference>
<name>A0A0D3KWM5_EMIH1</name>
<dbReference type="SUPFAM" id="SSF53474">
    <property type="entry name" value="alpha/beta-Hydrolases"/>
    <property type="match status" value="1"/>
</dbReference>
<feature type="domain" description="Fungal lipase-type" evidence="2">
    <location>
        <begin position="193"/>
        <end position="348"/>
    </location>
</feature>
<dbReference type="Pfam" id="PF01764">
    <property type="entry name" value="Lipase_3"/>
    <property type="match status" value="1"/>
</dbReference>
<keyword evidence="4" id="KW-1185">Reference proteome</keyword>
<dbReference type="Gene3D" id="3.40.50.1820">
    <property type="entry name" value="alpha/beta hydrolase"/>
    <property type="match status" value="1"/>
</dbReference>
<dbReference type="Proteomes" id="UP000013827">
    <property type="component" value="Unassembled WGS sequence"/>
</dbReference>
<dbReference type="EnsemblProtists" id="EOD40160">
    <property type="protein sequence ID" value="EOD40160"/>
    <property type="gene ID" value="EMIHUDRAFT_454320"/>
</dbReference>
<dbReference type="AlphaFoldDB" id="A0A0D3KWM5"/>
<evidence type="ECO:0000256" key="1">
    <source>
        <dbReference type="SAM" id="MobiDB-lite"/>
    </source>
</evidence>